<comment type="caution">
    <text evidence="2">The sequence shown here is derived from an EMBL/GenBank/DDBJ whole genome shotgun (WGS) entry which is preliminary data.</text>
</comment>
<name>A0ABQ9FS25_TEGGR</name>
<sequence length="299" mass="35620">MCKFSVNSILDINYCTADDIYILLLHVFFFNIDLTSVILKIYTLHVVCETLPVYRVGDVLLLDVMYKIEILHENQNSIQDNTCSDLSSLFYLTLFSNYLFKSALNMYILDIYNHLYKRCACLDLKGTVLNLHVVSLWDFTVFFYWKSANFYAKTKLVRKRYILWLGVTVLAQNCFNKFIKKKKKKDRTKRNTFLHFLYFFGQRIDSFLNYCLVDQTMFNCRFLELKDSAISPQNMYIKKFQIDIYIISPSSGRFRRSFIYLFIYLLFIYLFITTTTIKRAQKLASNFNVFSTFTEGYHI</sequence>
<reference evidence="2 3" key="1">
    <citation type="submission" date="2022-12" db="EMBL/GenBank/DDBJ databases">
        <title>Chromosome-level genome of Tegillarca granosa.</title>
        <authorList>
            <person name="Kim J."/>
        </authorList>
    </citation>
    <scope>NUCLEOTIDE SEQUENCE [LARGE SCALE GENOMIC DNA]</scope>
    <source>
        <strain evidence="2">Teg-2019</strain>
        <tissue evidence="2">Adductor muscle</tissue>
    </source>
</reference>
<dbReference type="EMBL" id="JARBDR010000214">
    <property type="protein sequence ID" value="KAJ8319487.1"/>
    <property type="molecule type" value="Genomic_DNA"/>
</dbReference>
<evidence type="ECO:0000313" key="2">
    <source>
        <dbReference type="EMBL" id="KAJ8319487.1"/>
    </source>
</evidence>
<organism evidence="2 3">
    <name type="scientific">Tegillarca granosa</name>
    <name type="common">Malaysian cockle</name>
    <name type="synonym">Anadara granosa</name>
    <dbReference type="NCBI Taxonomy" id="220873"/>
    <lineage>
        <taxon>Eukaryota</taxon>
        <taxon>Metazoa</taxon>
        <taxon>Spiralia</taxon>
        <taxon>Lophotrochozoa</taxon>
        <taxon>Mollusca</taxon>
        <taxon>Bivalvia</taxon>
        <taxon>Autobranchia</taxon>
        <taxon>Pteriomorphia</taxon>
        <taxon>Arcoida</taxon>
        <taxon>Arcoidea</taxon>
        <taxon>Arcidae</taxon>
        <taxon>Tegillarca</taxon>
    </lineage>
</organism>
<feature type="transmembrane region" description="Helical" evidence="1">
    <location>
        <begin position="161"/>
        <end position="179"/>
    </location>
</feature>
<keyword evidence="1" id="KW-1133">Transmembrane helix</keyword>
<keyword evidence="3" id="KW-1185">Reference proteome</keyword>
<feature type="transmembrane region" description="Helical" evidence="1">
    <location>
        <begin position="128"/>
        <end position="145"/>
    </location>
</feature>
<gene>
    <name evidence="2" type="ORF">KUTeg_004578</name>
</gene>
<keyword evidence="1" id="KW-0812">Transmembrane</keyword>
<evidence type="ECO:0000256" key="1">
    <source>
        <dbReference type="SAM" id="Phobius"/>
    </source>
</evidence>
<feature type="transmembrane region" description="Helical" evidence="1">
    <location>
        <begin position="89"/>
        <end position="108"/>
    </location>
</feature>
<feature type="transmembrane region" description="Helical" evidence="1">
    <location>
        <begin position="20"/>
        <end position="42"/>
    </location>
</feature>
<proteinExistence type="predicted"/>
<feature type="transmembrane region" description="Helical" evidence="1">
    <location>
        <begin position="258"/>
        <end position="277"/>
    </location>
</feature>
<keyword evidence="1" id="KW-0472">Membrane</keyword>
<accession>A0ABQ9FS25</accession>
<protein>
    <submittedName>
        <fullName evidence="2">Uncharacterized protein</fullName>
    </submittedName>
</protein>
<evidence type="ECO:0000313" key="3">
    <source>
        <dbReference type="Proteomes" id="UP001217089"/>
    </source>
</evidence>
<dbReference type="Proteomes" id="UP001217089">
    <property type="component" value="Unassembled WGS sequence"/>
</dbReference>